<reference evidence="1" key="1">
    <citation type="journal article" date="2020" name="Mol. Plant Microbe Interact.">
        <title>Genome Sequence of the Biocontrol Agent Coniothyrium minitans strain Conio (IMI 134523).</title>
        <authorList>
            <person name="Patel D."/>
            <person name="Shittu T.A."/>
            <person name="Baroncelli R."/>
            <person name="Muthumeenakshi S."/>
            <person name="Osborne T.H."/>
            <person name="Janganan T.K."/>
            <person name="Sreenivasaprasad S."/>
        </authorList>
    </citation>
    <scope>NUCLEOTIDE SEQUENCE</scope>
    <source>
        <strain evidence="1">Conio</strain>
    </source>
</reference>
<comment type="caution">
    <text evidence="1">The sequence shown here is derived from an EMBL/GenBank/DDBJ whole genome shotgun (WGS) entry which is preliminary data.</text>
</comment>
<evidence type="ECO:0008006" key="3">
    <source>
        <dbReference type="Google" id="ProtNLM"/>
    </source>
</evidence>
<organism evidence="1 2">
    <name type="scientific">Paraphaeosphaeria minitans</name>
    <dbReference type="NCBI Taxonomy" id="565426"/>
    <lineage>
        <taxon>Eukaryota</taxon>
        <taxon>Fungi</taxon>
        <taxon>Dikarya</taxon>
        <taxon>Ascomycota</taxon>
        <taxon>Pezizomycotina</taxon>
        <taxon>Dothideomycetes</taxon>
        <taxon>Pleosporomycetidae</taxon>
        <taxon>Pleosporales</taxon>
        <taxon>Massarineae</taxon>
        <taxon>Didymosphaeriaceae</taxon>
        <taxon>Paraphaeosphaeria</taxon>
    </lineage>
</organism>
<accession>A0A9P6KJK5</accession>
<keyword evidence="2" id="KW-1185">Reference proteome</keyword>
<dbReference type="SUPFAM" id="SSF52058">
    <property type="entry name" value="L domain-like"/>
    <property type="match status" value="1"/>
</dbReference>
<name>A0A9P6KJK5_9PLEO</name>
<dbReference type="Proteomes" id="UP000756921">
    <property type="component" value="Unassembled WGS sequence"/>
</dbReference>
<dbReference type="InterPro" id="IPR032675">
    <property type="entry name" value="LRR_dom_sf"/>
</dbReference>
<evidence type="ECO:0000313" key="1">
    <source>
        <dbReference type="EMBL" id="KAF9728499.1"/>
    </source>
</evidence>
<protein>
    <recommendedName>
        <fullName evidence="3">F-box domain-containing protein</fullName>
    </recommendedName>
</protein>
<gene>
    <name evidence="1" type="ORF">PMIN01_13327</name>
</gene>
<dbReference type="EMBL" id="WJXW01000019">
    <property type="protein sequence ID" value="KAF9728499.1"/>
    <property type="molecule type" value="Genomic_DNA"/>
</dbReference>
<evidence type="ECO:0000313" key="2">
    <source>
        <dbReference type="Proteomes" id="UP000756921"/>
    </source>
</evidence>
<sequence>MRILYREFPRFGNLRSFLSTILKTPRLASHVRVVDIPYRCSIWTEDLPFYWNSITRMNCSDEVKSYWIRSLQLGDNEAFMAFVLAHLPKLRQLSINSPFDPQFYQYQECNLELFTIFRVFSDLQVVSLQGLPYHARTLALFLGVPSLQKIHLSGTTERYPVEHVSKHEYSNVEEIVFESIRMSFSSLIKIILSPKRLRRFTFYTPVDDRIVTRLSELFRALETFTDTLEELNLRYFQRVWNRPRTSCSLSNFKRLRSFTCDAAVFLDYFPSTLVSVFLPRSIERLHIHDIAADFMEKFNGDTSVRADLASQTDGMPLFPQLHEVRLVYSVAARKADILRSYSCTERNIQFSLERFDT</sequence>
<dbReference type="Gene3D" id="3.80.10.10">
    <property type="entry name" value="Ribonuclease Inhibitor"/>
    <property type="match status" value="1"/>
</dbReference>
<dbReference type="AlphaFoldDB" id="A0A9P6KJK5"/>
<proteinExistence type="predicted"/>